<evidence type="ECO:0000313" key="4">
    <source>
        <dbReference type="Proteomes" id="UP000324917"/>
    </source>
</evidence>
<dbReference type="Proteomes" id="UP000324917">
    <property type="component" value="Unassembled WGS sequence"/>
</dbReference>
<evidence type="ECO:0000259" key="2">
    <source>
        <dbReference type="PROSITE" id="PS50943"/>
    </source>
</evidence>
<proteinExistence type="predicted"/>
<dbReference type="EMBL" id="BHVP01000004">
    <property type="protein sequence ID" value="GCA73614.1"/>
    <property type="molecule type" value="Genomic_DNA"/>
</dbReference>
<gene>
    <name evidence="3" type="ORF">MiTe_00432</name>
</gene>
<accession>A0A5A5RAP0</accession>
<evidence type="ECO:0000256" key="1">
    <source>
        <dbReference type="SAM" id="Coils"/>
    </source>
</evidence>
<dbReference type="PROSITE" id="PS50943">
    <property type="entry name" value="HTH_CROC1"/>
    <property type="match status" value="1"/>
</dbReference>
<sequence>MLPSNICAFSRTNAANHSFRSELARAMALPTQALGTCFRRYSCPKRKNISKIAKFLNISLAELTAQLEDVESVLELEKAKAADIIPSRRSIARSRKDCSD</sequence>
<reference evidence="3 4" key="1">
    <citation type="submission" date="2018-09" db="EMBL/GenBank/DDBJ databases">
        <title>Evolutionary history of phycoerythrin pigmentation in the water bloom-forming cyanobacterium Microcystis aeruginosa.</title>
        <authorList>
            <person name="Tanabe Y."/>
            <person name="Tanabe Y."/>
            <person name="Yamaguchi H."/>
        </authorList>
    </citation>
    <scope>NUCLEOTIDE SEQUENCE [LARGE SCALE GENOMIC DNA]</scope>
    <source>
        <strain evidence="3 4">NIES-2520</strain>
    </source>
</reference>
<feature type="domain" description="HTH cro/C1-type" evidence="2">
    <location>
        <begin position="44"/>
        <end position="63"/>
    </location>
</feature>
<protein>
    <recommendedName>
        <fullName evidence="2">HTH cro/C1-type domain-containing protein</fullName>
    </recommendedName>
</protein>
<dbReference type="AlphaFoldDB" id="A0A5A5RAP0"/>
<evidence type="ECO:0000313" key="3">
    <source>
        <dbReference type="EMBL" id="GCA73614.1"/>
    </source>
</evidence>
<comment type="caution">
    <text evidence="3">The sequence shown here is derived from an EMBL/GenBank/DDBJ whole genome shotgun (WGS) entry which is preliminary data.</text>
</comment>
<dbReference type="InterPro" id="IPR001387">
    <property type="entry name" value="Cro/C1-type_HTH"/>
</dbReference>
<name>A0A5A5RAP0_MICAE</name>
<keyword evidence="1" id="KW-0175">Coiled coil</keyword>
<organism evidence="3 4">
    <name type="scientific">Microcystis aeruginosa NIES-2520</name>
    <dbReference type="NCBI Taxonomy" id="2303982"/>
    <lineage>
        <taxon>Bacteria</taxon>
        <taxon>Bacillati</taxon>
        <taxon>Cyanobacteriota</taxon>
        <taxon>Cyanophyceae</taxon>
        <taxon>Oscillatoriophycideae</taxon>
        <taxon>Chroococcales</taxon>
        <taxon>Microcystaceae</taxon>
        <taxon>Microcystis</taxon>
    </lineage>
</organism>
<feature type="coiled-coil region" evidence="1">
    <location>
        <begin position="53"/>
        <end position="80"/>
    </location>
</feature>